<name>A0A917ZVC2_9ACTN</name>
<accession>A0A917ZVC2</accession>
<keyword evidence="3" id="KW-1185">Reference proteome</keyword>
<evidence type="ECO:0000313" key="3">
    <source>
        <dbReference type="Proteomes" id="UP000641932"/>
    </source>
</evidence>
<comment type="caution">
    <text evidence="2">The sequence shown here is derived from an EMBL/GenBank/DDBJ whole genome shotgun (WGS) entry which is preliminary data.</text>
</comment>
<feature type="domain" description="ABM" evidence="1">
    <location>
        <begin position="13"/>
        <end position="104"/>
    </location>
</feature>
<protein>
    <submittedName>
        <fullName evidence="2">Antibiotic biosynthesis monooxygenase</fullName>
    </submittedName>
</protein>
<dbReference type="Proteomes" id="UP000641932">
    <property type="component" value="Unassembled WGS sequence"/>
</dbReference>
<proteinExistence type="predicted"/>
<reference evidence="2" key="1">
    <citation type="journal article" date="2014" name="Int. J. Syst. Evol. Microbiol.">
        <title>Complete genome sequence of Corynebacterium casei LMG S-19264T (=DSM 44701T), isolated from a smear-ripened cheese.</title>
        <authorList>
            <consortium name="US DOE Joint Genome Institute (JGI-PGF)"/>
            <person name="Walter F."/>
            <person name="Albersmeier A."/>
            <person name="Kalinowski J."/>
            <person name="Ruckert C."/>
        </authorList>
    </citation>
    <scope>NUCLEOTIDE SEQUENCE</scope>
    <source>
        <strain evidence="2">CGMCC 4.7201</strain>
    </source>
</reference>
<keyword evidence="2" id="KW-0503">Monooxygenase</keyword>
<dbReference type="InterPro" id="IPR007138">
    <property type="entry name" value="ABM_dom"/>
</dbReference>
<evidence type="ECO:0000259" key="1">
    <source>
        <dbReference type="PROSITE" id="PS51725"/>
    </source>
</evidence>
<keyword evidence="2" id="KW-0560">Oxidoreductase</keyword>
<reference evidence="2" key="2">
    <citation type="submission" date="2020-09" db="EMBL/GenBank/DDBJ databases">
        <authorList>
            <person name="Sun Q."/>
            <person name="Zhou Y."/>
        </authorList>
    </citation>
    <scope>NUCLEOTIDE SEQUENCE</scope>
    <source>
        <strain evidence="2">CGMCC 4.7201</strain>
    </source>
</reference>
<evidence type="ECO:0000313" key="2">
    <source>
        <dbReference type="EMBL" id="GGO97265.1"/>
    </source>
</evidence>
<dbReference type="SUPFAM" id="SSF54909">
    <property type="entry name" value="Dimeric alpha+beta barrel"/>
    <property type="match status" value="1"/>
</dbReference>
<dbReference type="GO" id="GO:0004497">
    <property type="term" value="F:monooxygenase activity"/>
    <property type="evidence" value="ECO:0007669"/>
    <property type="project" value="UniProtKB-KW"/>
</dbReference>
<sequence length="114" mass="12848">MTVAEPRPGDGPVRIMLRVVIRPGAGPDFERAWTRLAAQIAENPANLGQSLARSRSETDVYYVTSDWVDAERFRAFERSARHVENRRRLAPYRVDSTMWTMRVVHALPGPGVTG</sequence>
<gene>
    <name evidence="2" type="ORF">GCM10012280_58710</name>
</gene>
<dbReference type="Gene3D" id="3.30.70.100">
    <property type="match status" value="1"/>
</dbReference>
<dbReference type="EMBL" id="BMMS01000032">
    <property type="protein sequence ID" value="GGO97265.1"/>
    <property type="molecule type" value="Genomic_DNA"/>
</dbReference>
<dbReference type="PROSITE" id="PS51725">
    <property type="entry name" value="ABM"/>
    <property type="match status" value="1"/>
</dbReference>
<organism evidence="2 3">
    <name type="scientific">Wenjunlia tyrosinilytica</name>
    <dbReference type="NCBI Taxonomy" id="1544741"/>
    <lineage>
        <taxon>Bacteria</taxon>
        <taxon>Bacillati</taxon>
        <taxon>Actinomycetota</taxon>
        <taxon>Actinomycetes</taxon>
        <taxon>Kitasatosporales</taxon>
        <taxon>Streptomycetaceae</taxon>
        <taxon>Wenjunlia</taxon>
    </lineage>
</organism>
<dbReference type="Pfam" id="PF03992">
    <property type="entry name" value="ABM"/>
    <property type="match status" value="1"/>
</dbReference>
<dbReference type="AlphaFoldDB" id="A0A917ZVC2"/>
<dbReference type="RefSeq" id="WP_189134848.1">
    <property type="nucleotide sequence ID" value="NZ_BMMS01000032.1"/>
</dbReference>
<dbReference type="InterPro" id="IPR011008">
    <property type="entry name" value="Dimeric_a/b-barrel"/>
</dbReference>